<reference evidence="2 3" key="1">
    <citation type="submission" date="2017-11" db="EMBL/GenBank/DDBJ databases">
        <title>Genomic Encyclopedia of Type Strains, Phase III (KMG-III): the genomes of soil and plant-associated and newly described type strains.</title>
        <authorList>
            <person name="Whitman W."/>
        </authorList>
    </citation>
    <scope>NUCLEOTIDE SEQUENCE [LARGE SCALE GENOMIC DNA]</scope>
    <source>
        <strain evidence="2 3">CGMCC 1.12274</strain>
    </source>
</reference>
<dbReference type="InterPro" id="IPR012938">
    <property type="entry name" value="Glc/Sorbosone_DH"/>
</dbReference>
<organism evidence="2 3">
    <name type="scientific">Novosphingobium kunmingense</name>
    <dbReference type="NCBI Taxonomy" id="1211806"/>
    <lineage>
        <taxon>Bacteria</taxon>
        <taxon>Pseudomonadati</taxon>
        <taxon>Pseudomonadota</taxon>
        <taxon>Alphaproteobacteria</taxon>
        <taxon>Sphingomonadales</taxon>
        <taxon>Sphingomonadaceae</taxon>
        <taxon>Novosphingobium</taxon>
    </lineage>
</organism>
<accession>A0A2N0I1F7</accession>
<sequence length="397" mass="42080">MVTEGEATLSLGLEWGMMTAMFAKIVLSLSPLPLLLASCGATTAGDSPGAASEAAEAFAREELATFNEPWAAAVAPGTQTLFVTEKSGAIRYFEVASKRQGSVTGAPTVDYGGQGGLGDIAFLPSESAANLARRTIFLTWAEAGGSDTRGAALGRGTLVCNPADACRIEGLSVIWRQQPKVTGRGHYSHRIVLSPDGKFLFVASGDRQKMTPAQDPASDLGKVIRLPIDAQGNPTGPAERYSLGHRNILGLTFDASGRLWDLEHGPAGGDELNLVEQGQNYGWPLVSDGDHYDGRAIPRNSTRPDLAAPAISWNPVIAPGDFLFYSGKMWPAWKGQALIAGMGYEGLVRVSLSGTKGTEQARYPMGKRIREIVEAPDGSLLLLEDKAGGRLVRLSKK</sequence>
<dbReference type="EMBL" id="PHUF01000002">
    <property type="protein sequence ID" value="PKB25019.1"/>
    <property type="molecule type" value="Genomic_DNA"/>
</dbReference>
<evidence type="ECO:0000259" key="1">
    <source>
        <dbReference type="Pfam" id="PF07995"/>
    </source>
</evidence>
<dbReference type="Proteomes" id="UP000232587">
    <property type="component" value="Unassembled WGS sequence"/>
</dbReference>
<dbReference type="InterPro" id="IPR011042">
    <property type="entry name" value="6-blade_b-propeller_TolB-like"/>
</dbReference>
<evidence type="ECO:0000313" key="3">
    <source>
        <dbReference type="Proteomes" id="UP000232587"/>
    </source>
</evidence>
<keyword evidence="3" id="KW-1185">Reference proteome</keyword>
<feature type="domain" description="Glucose/Sorbosone dehydrogenase" evidence="1">
    <location>
        <begin position="66"/>
        <end position="393"/>
    </location>
</feature>
<dbReference type="PANTHER" id="PTHR19328:SF75">
    <property type="entry name" value="ALDOSE SUGAR DEHYDROGENASE YLII"/>
    <property type="match status" value="1"/>
</dbReference>
<dbReference type="AlphaFoldDB" id="A0A2N0I1F7"/>
<dbReference type="Gene3D" id="2.120.10.30">
    <property type="entry name" value="TolB, C-terminal domain"/>
    <property type="match status" value="1"/>
</dbReference>
<dbReference type="InterPro" id="IPR011041">
    <property type="entry name" value="Quinoprot_gluc/sorb_DH_b-prop"/>
</dbReference>
<name>A0A2N0I1F7_9SPHN</name>
<dbReference type="SUPFAM" id="SSF50952">
    <property type="entry name" value="Soluble quinoprotein glucose dehydrogenase"/>
    <property type="match status" value="1"/>
</dbReference>
<dbReference type="Pfam" id="PF07995">
    <property type="entry name" value="GSDH"/>
    <property type="match status" value="1"/>
</dbReference>
<proteinExistence type="predicted"/>
<evidence type="ECO:0000313" key="2">
    <source>
        <dbReference type="EMBL" id="PKB25019.1"/>
    </source>
</evidence>
<gene>
    <name evidence="2" type="ORF">B0I00_0200</name>
</gene>
<comment type="caution">
    <text evidence="2">The sequence shown here is derived from an EMBL/GenBank/DDBJ whole genome shotgun (WGS) entry which is preliminary data.</text>
</comment>
<dbReference type="PANTHER" id="PTHR19328">
    <property type="entry name" value="HEDGEHOG-INTERACTING PROTEIN"/>
    <property type="match status" value="1"/>
</dbReference>
<protein>
    <submittedName>
        <fullName evidence="2">Glucose/arabinose dehydrogenase</fullName>
    </submittedName>
</protein>